<dbReference type="EMBL" id="FWZX01000001">
    <property type="protein sequence ID" value="SME93397.1"/>
    <property type="molecule type" value="Genomic_DNA"/>
</dbReference>
<dbReference type="InterPro" id="IPR002060">
    <property type="entry name" value="Squ/phyt_synthse"/>
</dbReference>
<organism evidence="2 3">
    <name type="scientific">Tistlia consotensis USBA 355</name>
    <dbReference type="NCBI Taxonomy" id="560819"/>
    <lineage>
        <taxon>Bacteria</taxon>
        <taxon>Pseudomonadati</taxon>
        <taxon>Pseudomonadota</taxon>
        <taxon>Alphaproteobacteria</taxon>
        <taxon>Rhodospirillales</taxon>
        <taxon>Rhodovibrionaceae</taxon>
        <taxon>Tistlia</taxon>
    </lineage>
</organism>
<dbReference type="CDD" id="cd00683">
    <property type="entry name" value="Trans_IPPS_HH"/>
    <property type="match status" value="1"/>
</dbReference>
<dbReference type="RefSeq" id="WP_089229534.1">
    <property type="nucleotide sequence ID" value="NZ_FWZX01000001.1"/>
</dbReference>
<reference evidence="2 3" key="1">
    <citation type="submission" date="2017-04" db="EMBL/GenBank/DDBJ databases">
        <authorList>
            <person name="Afonso C.L."/>
            <person name="Miller P.J."/>
            <person name="Scott M.A."/>
            <person name="Spackman E."/>
            <person name="Goraichik I."/>
            <person name="Dimitrov K.M."/>
            <person name="Suarez D.L."/>
            <person name="Swayne D.E."/>
        </authorList>
    </citation>
    <scope>NUCLEOTIDE SEQUENCE [LARGE SCALE GENOMIC DNA]</scope>
    <source>
        <strain evidence="2 3">USBA 355</strain>
    </source>
</reference>
<dbReference type="GO" id="GO:0004311">
    <property type="term" value="F:geranylgeranyl diphosphate synthase activity"/>
    <property type="evidence" value="ECO:0007669"/>
    <property type="project" value="InterPro"/>
</dbReference>
<dbReference type="InterPro" id="IPR017828">
    <property type="entry name" value="SQ_synth_HpnD-like"/>
</dbReference>
<sequence>MTEAATMSAEAAAAYAEAMVRRSGTSFFWGMRALPEERRRAMYAVYAFCRVVDDIADEPGDPAVQQARLDEWRRELDRLYAGGAPRDPIARALQPAIRRYDLPKAEFEALIAGMEMDLHKQNVAPTMAELLLYCRRVAGAVGLLSIRCFGALDSGRGAREAEQLAIVLGEALQLTNILRDLGEDAADGRLYLPAELLQRHGIASRDPEAVLDDPRLPAVCGDLAALAQGRYAEARKLIDRCDRSRLKPAILMMASYEPLLHRMQAEGWREPRRRISLPKWRKLLLLRHLVF</sequence>
<keyword evidence="1 2" id="KW-0808">Transferase</keyword>
<dbReference type="InterPro" id="IPR033904">
    <property type="entry name" value="Trans_IPPS_HH"/>
</dbReference>
<protein>
    <submittedName>
        <fullName evidence="2">Farnesyl-diphosphate farnesyltransferase</fullName>
    </submittedName>
</protein>
<dbReference type="SFLD" id="SFLDS00005">
    <property type="entry name" value="Isoprenoid_Synthase_Type_I"/>
    <property type="match status" value="1"/>
</dbReference>
<proteinExistence type="predicted"/>
<dbReference type="NCBIfam" id="TIGR03465">
    <property type="entry name" value="HpnD"/>
    <property type="match status" value="1"/>
</dbReference>
<dbReference type="SUPFAM" id="SSF48576">
    <property type="entry name" value="Terpenoid synthases"/>
    <property type="match status" value="1"/>
</dbReference>
<dbReference type="Pfam" id="PF00494">
    <property type="entry name" value="SQS_PSY"/>
    <property type="match status" value="1"/>
</dbReference>
<dbReference type="InterPro" id="IPR008949">
    <property type="entry name" value="Isoprenoid_synthase_dom_sf"/>
</dbReference>
<dbReference type="PANTHER" id="PTHR31480">
    <property type="entry name" value="BIFUNCTIONAL LYCOPENE CYCLASE/PHYTOENE SYNTHASE"/>
    <property type="match status" value="1"/>
</dbReference>
<dbReference type="Gene3D" id="1.10.600.10">
    <property type="entry name" value="Farnesyl Diphosphate Synthase"/>
    <property type="match status" value="1"/>
</dbReference>
<name>A0A1Y6B5J3_9PROT</name>
<gene>
    <name evidence="2" type="ORF">SAMN05428998_101581</name>
</gene>
<evidence type="ECO:0000256" key="1">
    <source>
        <dbReference type="ARBA" id="ARBA00022679"/>
    </source>
</evidence>
<dbReference type="GO" id="GO:0051996">
    <property type="term" value="F:squalene synthase [NAD(P)H] activity"/>
    <property type="evidence" value="ECO:0007669"/>
    <property type="project" value="InterPro"/>
</dbReference>
<dbReference type="STRING" id="560819.SAMN05428998_101581"/>
<dbReference type="PROSITE" id="PS01045">
    <property type="entry name" value="SQUALEN_PHYTOEN_SYN_2"/>
    <property type="match status" value="1"/>
</dbReference>
<dbReference type="Proteomes" id="UP000192917">
    <property type="component" value="Unassembled WGS sequence"/>
</dbReference>
<dbReference type="InterPro" id="IPR044843">
    <property type="entry name" value="Trans_IPPS_bact-type"/>
</dbReference>
<evidence type="ECO:0000313" key="3">
    <source>
        <dbReference type="Proteomes" id="UP000192917"/>
    </source>
</evidence>
<dbReference type="SFLD" id="SFLDG01018">
    <property type="entry name" value="Squalene/Phytoene_Synthase_Lik"/>
    <property type="match status" value="1"/>
</dbReference>
<keyword evidence="3" id="KW-1185">Reference proteome</keyword>
<evidence type="ECO:0000313" key="2">
    <source>
        <dbReference type="EMBL" id="SME93397.1"/>
    </source>
</evidence>
<dbReference type="GO" id="GO:0016117">
    <property type="term" value="P:carotenoid biosynthetic process"/>
    <property type="evidence" value="ECO:0007669"/>
    <property type="project" value="InterPro"/>
</dbReference>
<accession>A0A1Y6B5J3</accession>
<dbReference type="SFLD" id="SFLDG01212">
    <property type="entry name" value="Phytoene_synthase_like"/>
    <property type="match status" value="1"/>
</dbReference>
<dbReference type="InterPro" id="IPR019845">
    <property type="entry name" value="Squalene/phytoene_synthase_CS"/>
</dbReference>
<dbReference type="AlphaFoldDB" id="A0A1Y6B5J3"/>